<accession>A5DJA4</accession>
<dbReference type="eggNOG" id="KOG4708">
    <property type="taxonomic scope" value="Eukaryota"/>
</dbReference>
<evidence type="ECO:0000256" key="7">
    <source>
        <dbReference type="ARBA" id="ARBA00037226"/>
    </source>
</evidence>
<evidence type="ECO:0000256" key="1">
    <source>
        <dbReference type="ARBA" id="ARBA00004173"/>
    </source>
</evidence>
<evidence type="ECO:0000256" key="2">
    <source>
        <dbReference type="ARBA" id="ARBA00009512"/>
    </source>
</evidence>
<protein>
    <recommendedName>
        <fullName evidence="6">Small ribosomal subunit protein bS6m</fullName>
    </recommendedName>
</protein>
<keyword evidence="4" id="KW-0496">Mitochondrion</keyword>
<evidence type="ECO:0000256" key="3">
    <source>
        <dbReference type="ARBA" id="ARBA00022980"/>
    </source>
</evidence>
<evidence type="ECO:0000313" key="9">
    <source>
        <dbReference type="Proteomes" id="UP000001997"/>
    </source>
</evidence>
<gene>
    <name evidence="8" type="ORF">PGUG_03355</name>
</gene>
<dbReference type="HOGENOM" id="CLU_126331_3_0_1"/>
<proteinExistence type="inferred from homology"/>
<evidence type="ECO:0000256" key="4">
    <source>
        <dbReference type="ARBA" id="ARBA00023128"/>
    </source>
</evidence>
<dbReference type="NCBIfam" id="TIGR00166">
    <property type="entry name" value="S6"/>
    <property type="match status" value="1"/>
</dbReference>
<comment type="similarity">
    <text evidence="2">Belongs to the bacterial ribosomal protein bS6 family.</text>
</comment>
<dbReference type="PANTHER" id="PTHR21011">
    <property type="entry name" value="MITOCHONDRIAL 28S RIBOSOMAL PROTEIN S6"/>
    <property type="match status" value="1"/>
</dbReference>
<evidence type="ECO:0000256" key="6">
    <source>
        <dbReference type="ARBA" id="ARBA00035170"/>
    </source>
</evidence>
<dbReference type="InterPro" id="IPR035980">
    <property type="entry name" value="Ribosomal_bS6_sf"/>
</dbReference>
<dbReference type="InParanoid" id="A5DJA4"/>
<comment type="subcellular location">
    <subcellularLocation>
        <location evidence="1">Mitochondrion</location>
    </subcellularLocation>
</comment>
<dbReference type="STRING" id="294746.A5DJA4"/>
<comment type="function">
    <text evidence="7">Component of the mitochondrial ribosome (mitoribosome), a dedicated translation machinery responsible for the synthesis of mitochondrial genome-encoded proteins, including at least some of the essential transmembrane subunits of the mitochondrial respiratory chain. The mitoribosomes are attached to the mitochondrial inner membrane and translation products are cotranslationally integrated into the membrane.</text>
</comment>
<dbReference type="CDD" id="cd15465">
    <property type="entry name" value="bS6_mito"/>
    <property type="match status" value="1"/>
</dbReference>
<dbReference type="PANTHER" id="PTHR21011:SF1">
    <property type="entry name" value="SMALL RIBOSOMAL SUBUNIT PROTEIN BS6M"/>
    <property type="match status" value="1"/>
</dbReference>
<dbReference type="InterPro" id="IPR014717">
    <property type="entry name" value="Transl_elong_EF1B/ribsomal_bS6"/>
</dbReference>
<dbReference type="SUPFAM" id="SSF54995">
    <property type="entry name" value="Ribosomal protein S6"/>
    <property type="match status" value="1"/>
</dbReference>
<dbReference type="Proteomes" id="UP000001997">
    <property type="component" value="Unassembled WGS sequence"/>
</dbReference>
<dbReference type="GO" id="GO:0005763">
    <property type="term" value="C:mitochondrial small ribosomal subunit"/>
    <property type="evidence" value="ECO:0007669"/>
    <property type="project" value="TreeGrafter"/>
</dbReference>
<dbReference type="Gene3D" id="3.30.70.60">
    <property type="match status" value="1"/>
</dbReference>
<dbReference type="GO" id="GO:0003735">
    <property type="term" value="F:structural constituent of ribosome"/>
    <property type="evidence" value="ECO:0007669"/>
    <property type="project" value="InterPro"/>
</dbReference>
<organism evidence="8 9">
    <name type="scientific">Meyerozyma guilliermondii (strain ATCC 6260 / CBS 566 / DSM 6381 / JCM 1539 / NBRC 10279 / NRRL Y-324)</name>
    <name type="common">Yeast</name>
    <name type="synonym">Candida guilliermondii</name>
    <dbReference type="NCBI Taxonomy" id="294746"/>
    <lineage>
        <taxon>Eukaryota</taxon>
        <taxon>Fungi</taxon>
        <taxon>Dikarya</taxon>
        <taxon>Ascomycota</taxon>
        <taxon>Saccharomycotina</taxon>
        <taxon>Pichiomycetes</taxon>
        <taxon>Debaryomycetaceae</taxon>
        <taxon>Meyerozyma</taxon>
    </lineage>
</organism>
<dbReference type="Pfam" id="PF01250">
    <property type="entry name" value="Ribosomal_S6"/>
    <property type="match status" value="1"/>
</dbReference>
<evidence type="ECO:0000256" key="5">
    <source>
        <dbReference type="ARBA" id="ARBA00023274"/>
    </source>
</evidence>
<dbReference type="GO" id="GO:0006412">
    <property type="term" value="P:translation"/>
    <property type="evidence" value="ECO:0007669"/>
    <property type="project" value="InterPro"/>
</dbReference>
<dbReference type="EMBL" id="CH408158">
    <property type="protein sequence ID" value="EDK39257.2"/>
    <property type="molecule type" value="Genomic_DNA"/>
</dbReference>
<keyword evidence="9" id="KW-1185">Reference proteome</keyword>
<dbReference type="KEGG" id="pgu:PGUG_03355"/>
<dbReference type="VEuPathDB" id="FungiDB:PGUG_03355"/>
<evidence type="ECO:0000313" key="8">
    <source>
        <dbReference type="EMBL" id="EDK39257.2"/>
    </source>
</evidence>
<dbReference type="OrthoDB" id="10259681at2759"/>
<dbReference type="GO" id="GO:0070181">
    <property type="term" value="F:small ribosomal subunit rRNA binding"/>
    <property type="evidence" value="ECO:0007669"/>
    <property type="project" value="TreeGrafter"/>
</dbReference>
<sequence length="122" mass="14009">MYYELLAISRISDPQQMAKEAKKIVSTIGKLILNNRGVIRDVTSMGPRVLPKVISKDQERHFQGYHFLMGFDVSSSVQQELLRTLRRDPRVLRANIIRHDLANKLSPGTSYQRAYNSIPKQV</sequence>
<dbReference type="FunFam" id="3.30.70.60:FF:000007">
    <property type="entry name" value="37S ribosomal protein Mrp17"/>
    <property type="match status" value="1"/>
</dbReference>
<name>A5DJA4_PICGU</name>
<dbReference type="AlphaFoldDB" id="A5DJA4"/>
<dbReference type="OMA" id="RGVQYWG"/>
<reference evidence="8 9" key="1">
    <citation type="journal article" date="2009" name="Nature">
        <title>Evolution of pathogenicity and sexual reproduction in eight Candida genomes.</title>
        <authorList>
            <person name="Butler G."/>
            <person name="Rasmussen M.D."/>
            <person name="Lin M.F."/>
            <person name="Santos M.A."/>
            <person name="Sakthikumar S."/>
            <person name="Munro C.A."/>
            <person name="Rheinbay E."/>
            <person name="Grabherr M."/>
            <person name="Forche A."/>
            <person name="Reedy J.L."/>
            <person name="Agrafioti I."/>
            <person name="Arnaud M.B."/>
            <person name="Bates S."/>
            <person name="Brown A.J."/>
            <person name="Brunke S."/>
            <person name="Costanzo M.C."/>
            <person name="Fitzpatrick D.A."/>
            <person name="de Groot P.W."/>
            <person name="Harris D."/>
            <person name="Hoyer L.L."/>
            <person name="Hube B."/>
            <person name="Klis F.M."/>
            <person name="Kodira C."/>
            <person name="Lennard N."/>
            <person name="Logue M.E."/>
            <person name="Martin R."/>
            <person name="Neiman A.M."/>
            <person name="Nikolaou E."/>
            <person name="Quail M.A."/>
            <person name="Quinn J."/>
            <person name="Santos M.C."/>
            <person name="Schmitzberger F.F."/>
            <person name="Sherlock G."/>
            <person name="Shah P."/>
            <person name="Silverstein K.A."/>
            <person name="Skrzypek M.S."/>
            <person name="Soll D."/>
            <person name="Staggs R."/>
            <person name="Stansfield I."/>
            <person name="Stumpf M.P."/>
            <person name="Sudbery P.E."/>
            <person name="Srikantha T."/>
            <person name="Zeng Q."/>
            <person name="Berman J."/>
            <person name="Berriman M."/>
            <person name="Heitman J."/>
            <person name="Gow N.A."/>
            <person name="Lorenz M.C."/>
            <person name="Birren B.W."/>
            <person name="Kellis M."/>
            <person name="Cuomo C.A."/>
        </authorList>
    </citation>
    <scope>NUCLEOTIDE SEQUENCE [LARGE SCALE GENOMIC DNA]</scope>
    <source>
        <strain evidence="9">ATCC 6260 / CBS 566 / DSM 6381 / JCM 1539 / NBRC 10279 / NRRL Y-324</strain>
    </source>
</reference>
<keyword evidence="5" id="KW-0687">Ribonucleoprotein</keyword>
<dbReference type="RefSeq" id="XP_001483974.2">
    <property type="nucleotide sequence ID" value="XM_001483924.1"/>
</dbReference>
<dbReference type="InterPro" id="IPR000529">
    <property type="entry name" value="Ribosomal_bS6"/>
</dbReference>
<dbReference type="GeneID" id="5126105"/>
<dbReference type="FunCoup" id="A5DJA4">
    <property type="interactions" value="228"/>
</dbReference>
<keyword evidence="3" id="KW-0689">Ribosomal protein</keyword>